<feature type="domain" description="Carboxylesterase type B" evidence="9">
    <location>
        <begin position="25"/>
        <end position="557"/>
    </location>
</feature>
<evidence type="ECO:0000256" key="1">
    <source>
        <dbReference type="ARBA" id="ARBA00005964"/>
    </source>
</evidence>
<dbReference type="GO" id="GO:0006581">
    <property type="term" value="P:acetylcholine catabolic process"/>
    <property type="evidence" value="ECO:0007669"/>
    <property type="project" value="TreeGrafter"/>
</dbReference>
<evidence type="ECO:0000256" key="7">
    <source>
        <dbReference type="PIRSR" id="PIRSR600997-1"/>
    </source>
</evidence>
<organism evidence="10 11">
    <name type="scientific">Amblyomma americanum</name>
    <name type="common">Lone star tick</name>
    <dbReference type="NCBI Taxonomy" id="6943"/>
    <lineage>
        <taxon>Eukaryota</taxon>
        <taxon>Metazoa</taxon>
        <taxon>Ecdysozoa</taxon>
        <taxon>Arthropoda</taxon>
        <taxon>Chelicerata</taxon>
        <taxon>Arachnida</taxon>
        <taxon>Acari</taxon>
        <taxon>Parasitiformes</taxon>
        <taxon>Ixodida</taxon>
        <taxon>Ixodoidea</taxon>
        <taxon>Ixodidae</taxon>
        <taxon>Amblyomminae</taxon>
        <taxon>Amblyomma</taxon>
    </lineage>
</organism>
<evidence type="ECO:0000256" key="3">
    <source>
        <dbReference type="ARBA" id="ARBA00022801"/>
    </source>
</evidence>
<evidence type="ECO:0000256" key="6">
    <source>
        <dbReference type="ARBA" id="ARBA00048484"/>
    </source>
</evidence>
<keyword evidence="3 8" id="KW-0378">Hydrolase</keyword>
<reference evidence="10 11" key="1">
    <citation type="journal article" date="2023" name="Arcadia Sci">
        <title>De novo assembly of a long-read Amblyomma americanum tick genome.</title>
        <authorList>
            <person name="Chou S."/>
            <person name="Poskanzer K.E."/>
            <person name="Rollins M."/>
            <person name="Thuy-Boun P.S."/>
        </authorList>
    </citation>
    <scope>NUCLEOTIDE SEQUENCE [LARGE SCALE GENOMIC DNA]</scope>
    <source>
        <strain evidence="10">F_SG_1</strain>
        <tissue evidence="10">Salivary glands</tissue>
    </source>
</reference>
<evidence type="ECO:0000259" key="9">
    <source>
        <dbReference type="Pfam" id="PF00135"/>
    </source>
</evidence>
<dbReference type="GO" id="GO:0005886">
    <property type="term" value="C:plasma membrane"/>
    <property type="evidence" value="ECO:0007669"/>
    <property type="project" value="TreeGrafter"/>
</dbReference>
<feature type="active site" description="Charge relay system" evidence="7">
    <location>
        <position position="465"/>
    </location>
</feature>
<dbReference type="Pfam" id="PF00135">
    <property type="entry name" value="COesterase"/>
    <property type="match status" value="1"/>
</dbReference>
<dbReference type="PROSITE" id="PS00122">
    <property type="entry name" value="CARBOXYLESTERASE_B_1"/>
    <property type="match status" value="1"/>
</dbReference>
<sequence length="572" mass="63327">MRPAACLLASVLAVCRLQGTSSLDAPIARTDCGLVAGRRLRVADREVDAFYGIPYARPPIGSLRFRKPQAVGRWKGVYNATTKTAACWQTDFVLIRNISLTYPPATEDCLRLNIWRPSGICESQASCKGRNLSVVVFIYGGGFQWGDSGLFIYDPANFVALSDVVYVTFNHRLGVMGFFPPAPDGSSGNMGFYDQLSALRWVRRNIANFGGNPDDVTLVGQSAGAISIGVHSISPSSRGLFRRAILQSGTPIALIVGATFSGSVLFKNHAEKLGCYDPNEEVRKTVPETLECLRRINAEDIYSAIDAKSLQSQLFAPHTGDEFVPSNLLSAANWKKMHVDEMLLGTTSEEGALFIDIIRSAAPDLNAVLTEDYRRGLAVTLYIVFDIPVDKAEIIVEKYFGGPEVQHDPESVIRITGTVMADVLFNCPAHFFATTAAEEGVATYMYRFDHRPSYSTWPKQYGPTHAEDIPFTFGSVPFFSDESRFTPALTDGTRKYIKSVQVTPEEHTFMEQVVGVWSSFIKKGKIHIPTTNETWPKYSAEHPELVHMKPNSFKRSKLSEPCNLFKPFLLKE</sequence>
<dbReference type="PANTHER" id="PTHR43918:SF4">
    <property type="entry name" value="CARBOXYLIC ESTER HYDROLASE"/>
    <property type="match status" value="1"/>
</dbReference>
<dbReference type="InterPro" id="IPR019826">
    <property type="entry name" value="Carboxylesterase_B_AS"/>
</dbReference>
<dbReference type="EMBL" id="JARKHS020001188">
    <property type="protein sequence ID" value="KAK8788054.1"/>
    <property type="molecule type" value="Genomic_DNA"/>
</dbReference>
<evidence type="ECO:0000256" key="5">
    <source>
        <dbReference type="ARBA" id="ARBA00023180"/>
    </source>
</evidence>
<dbReference type="InterPro" id="IPR000997">
    <property type="entry name" value="Cholinesterase"/>
</dbReference>
<proteinExistence type="inferred from homology"/>
<dbReference type="InterPro" id="IPR029058">
    <property type="entry name" value="AB_hydrolase_fold"/>
</dbReference>
<dbReference type="GO" id="GO:0005615">
    <property type="term" value="C:extracellular space"/>
    <property type="evidence" value="ECO:0007669"/>
    <property type="project" value="TreeGrafter"/>
</dbReference>
<dbReference type="GO" id="GO:0003990">
    <property type="term" value="F:acetylcholinesterase activity"/>
    <property type="evidence" value="ECO:0007669"/>
    <property type="project" value="UniProtKB-EC"/>
</dbReference>
<name>A0AAQ4FL70_AMBAM</name>
<dbReference type="EC" id="3.1.1.-" evidence="8"/>
<dbReference type="SUPFAM" id="SSF53474">
    <property type="entry name" value="alpha/beta-Hydrolases"/>
    <property type="match status" value="1"/>
</dbReference>
<evidence type="ECO:0000256" key="4">
    <source>
        <dbReference type="ARBA" id="ARBA00023157"/>
    </source>
</evidence>
<feature type="active site" description="Charge relay system" evidence="7">
    <location>
        <position position="350"/>
    </location>
</feature>
<gene>
    <name evidence="10" type="ORF">V5799_022173</name>
</gene>
<feature type="chain" id="PRO_5042670722" description="Carboxylic ester hydrolase" evidence="8">
    <location>
        <begin position="23"/>
        <end position="572"/>
    </location>
</feature>
<dbReference type="PANTHER" id="PTHR43918">
    <property type="entry name" value="ACETYLCHOLINESTERASE"/>
    <property type="match status" value="1"/>
</dbReference>
<dbReference type="PRINTS" id="PR00878">
    <property type="entry name" value="CHOLNESTRASE"/>
</dbReference>
<comment type="caution">
    <text evidence="10">The sequence shown here is derived from an EMBL/GenBank/DDBJ whole genome shotgun (WGS) entry which is preliminary data.</text>
</comment>
<evidence type="ECO:0000256" key="8">
    <source>
        <dbReference type="RuleBase" id="RU361235"/>
    </source>
</evidence>
<comment type="catalytic activity">
    <reaction evidence="6">
        <text>acetylcholine + H2O = choline + acetate + H(+)</text>
        <dbReference type="Rhea" id="RHEA:17561"/>
        <dbReference type="ChEBI" id="CHEBI:15354"/>
        <dbReference type="ChEBI" id="CHEBI:15355"/>
        <dbReference type="ChEBI" id="CHEBI:15377"/>
        <dbReference type="ChEBI" id="CHEBI:15378"/>
        <dbReference type="ChEBI" id="CHEBI:30089"/>
        <dbReference type="EC" id="3.1.1.7"/>
    </reaction>
</comment>
<protein>
    <recommendedName>
        <fullName evidence="8">Carboxylic ester hydrolase</fullName>
        <ecNumber evidence="8">3.1.1.-</ecNumber>
    </recommendedName>
</protein>
<feature type="active site" description="Acyl-ester intermediate" evidence="7">
    <location>
        <position position="222"/>
    </location>
</feature>
<dbReference type="AlphaFoldDB" id="A0AAQ4FL70"/>
<keyword evidence="4" id="KW-1015">Disulfide bond</keyword>
<feature type="signal peptide" evidence="8">
    <location>
        <begin position="1"/>
        <end position="22"/>
    </location>
</feature>
<comment type="similarity">
    <text evidence="1 8">Belongs to the type-B carboxylesterase/lipase family.</text>
</comment>
<evidence type="ECO:0000313" key="10">
    <source>
        <dbReference type="EMBL" id="KAK8788054.1"/>
    </source>
</evidence>
<evidence type="ECO:0000313" key="11">
    <source>
        <dbReference type="Proteomes" id="UP001321473"/>
    </source>
</evidence>
<dbReference type="GO" id="GO:0019695">
    <property type="term" value="P:choline metabolic process"/>
    <property type="evidence" value="ECO:0007669"/>
    <property type="project" value="TreeGrafter"/>
</dbReference>
<evidence type="ECO:0000256" key="2">
    <source>
        <dbReference type="ARBA" id="ARBA00022487"/>
    </source>
</evidence>
<keyword evidence="5" id="KW-0325">Glycoprotein</keyword>
<dbReference type="InterPro" id="IPR050654">
    <property type="entry name" value="AChE-related_enzymes"/>
</dbReference>
<dbReference type="Gene3D" id="3.40.50.1820">
    <property type="entry name" value="alpha/beta hydrolase"/>
    <property type="match status" value="1"/>
</dbReference>
<dbReference type="InterPro" id="IPR002018">
    <property type="entry name" value="CarbesteraseB"/>
</dbReference>
<dbReference type="Proteomes" id="UP001321473">
    <property type="component" value="Unassembled WGS sequence"/>
</dbReference>
<keyword evidence="8" id="KW-0732">Signal</keyword>
<keyword evidence="2" id="KW-0719">Serine esterase</keyword>
<keyword evidence="11" id="KW-1185">Reference proteome</keyword>
<accession>A0AAQ4FL70</accession>